<dbReference type="InterPro" id="IPR000719">
    <property type="entry name" value="Prot_kinase_dom"/>
</dbReference>
<dbReference type="GO" id="GO:0004674">
    <property type="term" value="F:protein serine/threonine kinase activity"/>
    <property type="evidence" value="ECO:0007669"/>
    <property type="project" value="UniProtKB-KW"/>
</dbReference>
<proteinExistence type="predicted"/>
<dbReference type="PANTHER" id="PTHR24342">
    <property type="entry name" value="SERINE/THREONINE-PROTEIN KINASE 17"/>
    <property type="match status" value="1"/>
</dbReference>
<keyword evidence="8" id="KW-1185">Reference proteome</keyword>
<feature type="domain" description="Protein kinase" evidence="6">
    <location>
        <begin position="1"/>
        <end position="88"/>
    </location>
</feature>
<keyword evidence="1" id="KW-0723">Serine/threonine-protein kinase</keyword>
<dbReference type="InterPro" id="IPR011009">
    <property type="entry name" value="Kinase-like_dom_sf"/>
</dbReference>
<name>A0A821JPT7_9BILA</name>
<dbReference type="GO" id="GO:0005634">
    <property type="term" value="C:nucleus"/>
    <property type="evidence" value="ECO:0007669"/>
    <property type="project" value="TreeGrafter"/>
</dbReference>
<dbReference type="GO" id="GO:0035556">
    <property type="term" value="P:intracellular signal transduction"/>
    <property type="evidence" value="ECO:0007669"/>
    <property type="project" value="TreeGrafter"/>
</dbReference>
<evidence type="ECO:0000256" key="2">
    <source>
        <dbReference type="ARBA" id="ARBA00022679"/>
    </source>
</evidence>
<evidence type="ECO:0000256" key="4">
    <source>
        <dbReference type="ARBA" id="ARBA00022777"/>
    </source>
</evidence>
<dbReference type="AlphaFoldDB" id="A0A821JPT7"/>
<evidence type="ECO:0000256" key="1">
    <source>
        <dbReference type="ARBA" id="ARBA00022527"/>
    </source>
</evidence>
<evidence type="ECO:0000256" key="3">
    <source>
        <dbReference type="ARBA" id="ARBA00022741"/>
    </source>
</evidence>
<dbReference type="GO" id="GO:0043065">
    <property type="term" value="P:positive regulation of apoptotic process"/>
    <property type="evidence" value="ECO:0007669"/>
    <property type="project" value="TreeGrafter"/>
</dbReference>
<evidence type="ECO:0000256" key="5">
    <source>
        <dbReference type="ARBA" id="ARBA00022840"/>
    </source>
</evidence>
<sequence length="139" mass="16089">VINFDRVGFGTDMWSVGVICYVLLSGLSPFMGENDNDTYANINRANYDFEDESFTDISKEAKDFISKLLVKDKDKRLSARQCLVHPWLTRRPKLVSIPSDEETAEKKLSTKKLRRFVIRRRWQKAVNALLALQRMGMTL</sequence>
<keyword evidence="2" id="KW-0808">Transferase</keyword>
<reference evidence="7" key="1">
    <citation type="submission" date="2021-02" db="EMBL/GenBank/DDBJ databases">
        <authorList>
            <person name="Nowell W R."/>
        </authorList>
    </citation>
    <scope>NUCLEOTIDE SEQUENCE</scope>
</reference>
<dbReference type="EMBL" id="CAJOBP010036947">
    <property type="protein sequence ID" value="CAF4722258.1"/>
    <property type="molecule type" value="Genomic_DNA"/>
</dbReference>
<evidence type="ECO:0000313" key="7">
    <source>
        <dbReference type="EMBL" id="CAF4722258.1"/>
    </source>
</evidence>
<keyword evidence="4" id="KW-0418">Kinase</keyword>
<dbReference type="Gene3D" id="1.10.510.10">
    <property type="entry name" value="Transferase(Phosphotransferase) domain 1"/>
    <property type="match status" value="1"/>
</dbReference>
<dbReference type="PROSITE" id="PS50011">
    <property type="entry name" value="PROTEIN_KINASE_DOM"/>
    <property type="match status" value="1"/>
</dbReference>
<dbReference type="Pfam" id="PF00069">
    <property type="entry name" value="Pkinase"/>
    <property type="match status" value="1"/>
</dbReference>
<keyword evidence="5" id="KW-0067">ATP-binding</keyword>
<protein>
    <recommendedName>
        <fullName evidence="6">Protein kinase domain-containing protein</fullName>
    </recommendedName>
</protein>
<feature type="non-terminal residue" evidence="7">
    <location>
        <position position="1"/>
    </location>
</feature>
<accession>A0A821JPT7</accession>
<dbReference type="Proteomes" id="UP000663873">
    <property type="component" value="Unassembled WGS sequence"/>
</dbReference>
<dbReference type="PANTHER" id="PTHR24342:SF20">
    <property type="entry name" value="MYOSIN LIGHT CHAIN KINASE, SMOOTH MUSCLE"/>
    <property type="match status" value="1"/>
</dbReference>
<keyword evidence="3" id="KW-0547">Nucleotide-binding</keyword>
<gene>
    <name evidence="7" type="ORF">UJA718_LOCUS37315</name>
</gene>
<organism evidence="7 8">
    <name type="scientific">Rotaria socialis</name>
    <dbReference type="NCBI Taxonomy" id="392032"/>
    <lineage>
        <taxon>Eukaryota</taxon>
        <taxon>Metazoa</taxon>
        <taxon>Spiralia</taxon>
        <taxon>Gnathifera</taxon>
        <taxon>Rotifera</taxon>
        <taxon>Eurotatoria</taxon>
        <taxon>Bdelloidea</taxon>
        <taxon>Philodinida</taxon>
        <taxon>Philodinidae</taxon>
        <taxon>Rotaria</taxon>
    </lineage>
</organism>
<evidence type="ECO:0000259" key="6">
    <source>
        <dbReference type="PROSITE" id="PS50011"/>
    </source>
</evidence>
<dbReference type="GO" id="GO:0005524">
    <property type="term" value="F:ATP binding"/>
    <property type="evidence" value="ECO:0007669"/>
    <property type="project" value="UniProtKB-KW"/>
</dbReference>
<comment type="caution">
    <text evidence="7">The sequence shown here is derived from an EMBL/GenBank/DDBJ whole genome shotgun (WGS) entry which is preliminary data.</text>
</comment>
<evidence type="ECO:0000313" key="8">
    <source>
        <dbReference type="Proteomes" id="UP000663873"/>
    </source>
</evidence>
<dbReference type="SUPFAM" id="SSF56112">
    <property type="entry name" value="Protein kinase-like (PK-like)"/>
    <property type="match status" value="1"/>
</dbReference>